<keyword evidence="2" id="KW-1133">Transmembrane helix</keyword>
<reference evidence="3 4" key="1">
    <citation type="submission" date="2016-03" db="EMBL/GenBank/DDBJ databases">
        <title>Genome sequence of Nesiotobacter sp. nov., a moderately halophilic alphaproteobacterium isolated from the Yellow Sea, China.</title>
        <authorList>
            <person name="Zhang G."/>
            <person name="Zhang R."/>
        </authorList>
    </citation>
    <scope>NUCLEOTIDE SEQUENCE [LARGE SCALE GENOMIC DNA]</scope>
    <source>
        <strain evidence="3 4">WB1-6</strain>
    </source>
</reference>
<keyword evidence="2" id="KW-0812">Transmembrane</keyword>
<dbReference type="Proteomes" id="UP000185783">
    <property type="component" value="Unassembled WGS sequence"/>
</dbReference>
<evidence type="ECO:0000256" key="1">
    <source>
        <dbReference type="ARBA" id="ARBA00010894"/>
    </source>
</evidence>
<feature type="transmembrane region" description="Helical" evidence="2">
    <location>
        <begin position="7"/>
        <end position="30"/>
    </location>
</feature>
<evidence type="ECO:0008006" key="5">
    <source>
        <dbReference type="Google" id="ProtNLM"/>
    </source>
</evidence>
<accession>A0A1U7JJD6</accession>
<dbReference type="PANTHER" id="PTHR33219:SF14">
    <property type="entry name" value="PROTEIN COFACTOR ASSEMBLY OF COMPLEX C SUBUNIT B CCB3, CHLOROPLASTIC-RELATED"/>
    <property type="match status" value="1"/>
</dbReference>
<gene>
    <name evidence="3" type="ORF">A3843_06050</name>
</gene>
<organism evidence="3 4">
    <name type="scientific">Pseudovibrio exalbescens</name>
    <dbReference type="NCBI Taxonomy" id="197461"/>
    <lineage>
        <taxon>Bacteria</taxon>
        <taxon>Pseudomonadati</taxon>
        <taxon>Pseudomonadota</taxon>
        <taxon>Alphaproteobacteria</taxon>
        <taxon>Hyphomicrobiales</taxon>
        <taxon>Stappiaceae</taxon>
        <taxon>Pseudovibrio</taxon>
    </lineage>
</organism>
<dbReference type="OrthoDB" id="9814445at2"/>
<keyword evidence="2" id="KW-0472">Membrane</keyword>
<name>A0A1U7JJD6_9HYPH</name>
<proteinExistence type="inferred from homology"/>
<evidence type="ECO:0000313" key="4">
    <source>
        <dbReference type="Proteomes" id="UP000185783"/>
    </source>
</evidence>
<sequence length="96" mass="10865">MLAILDVVMLVLNLYTWVIIASAIFSWLYAFNIVNPSNQFVSMIGQALYSLTEPALRPIRRIMPNMGGLDLSPVVLLIGIFFIQNVIARYVYPNVF</sequence>
<dbReference type="PANTHER" id="PTHR33219">
    <property type="entry name" value="YLMG HOMOLOG PROTEIN 2, CHLOROPLASTIC"/>
    <property type="match status" value="1"/>
</dbReference>
<comment type="similarity">
    <text evidence="1">Belongs to the YggT family.</text>
</comment>
<dbReference type="AlphaFoldDB" id="A0A1U7JJD6"/>
<dbReference type="EMBL" id="LVVZ01000010">
    <property type="protein sequence ID" value="OKL44856.1"/>
    <property type="molecule type" value="Genomic_DNA"/>
</dbReference>
<dbReference type="RefSeq" id="WP_028481371.1">
    <property type="nucleotide sequence ID" value="NZ_LVVZ01000010.1"/>
</dbReference>
<feature type="transmembrane region" description="Helical" evidence="2">
    <location>
        <begin position="71"/>
        <end position="92"/>
    </location>
</feature>
<comment type="caution">
    <text evidence="3">The sequence shown here is derived from an EMBL/GenBank/DDBJ whole genome shotgun (WGS) entry which is preliminary data.</text>
</comment>
<dbReference type="InterPro" id="IPR003425">
    <property type="entry name" value="CCB3/YggT"/>
</dbReference>
<dbReference type="Pfam" id="PF02325">
    <property type="entry name" value="CCB3_YggT"/>
    <property type="match status" value="1"/>
</dbReference>
<dbReference type="GO" id="GO:0016020">
    <property type="term" value="C:membrane"/>
    <property type="evidence" value="ECO:0007669"/>
    <property type="project" value="InterPro"/>
</dbReference>
<evidence type="ECO:0000313" key="3">
    <source>
        <dbReference type="EMBL" id="OKL44856.1"/>
    </source>
</evidence>
<protein>
    <recommendedName>
        <fullName evidence="5">YGGT family protein</fullName>
    </recommendedName>
</protein>
<keyword evidence="4" id="KW-1185">Reference proteome</keyword>
<dbReference type="STRING" id="197461.A3843_06050"/>
<evidence type="ECO:0000256" key="2">
    <source>
        <dbReference type="SAM" id="Phobius"/>
    </source>
</evidence>